<organism evidence="1 2">
    <name type="scientific">Lysinibacillus xylanilyticus</name>
    <dbReference type="NCBI Taxonomy" id="582475"/>
    <lineage>
        <taxon>Bacteria</taxon>
        <taxon>Bacillati</taxon>
        <taxon>Bacillota</taxon>
        <taxon>Bacilli</taxon>
        <taxon>Bacillales</taxon>
        <taxon>Bacillaceae</taxon>
        <taxon>Lysinibacillus</taxon>
    </lineage>
</organism>
<evidence type="ECO:0008006" key="3">
    <source>
        <dbReference type="Google" id="ProtNLM"/>
    </source>
</evidence>
<evidence type="ECO:0000313" key="2">
    <source>
        <dbReference type="Proteomes" id="UP001527052"/>
    </source>
</evidence>
<gene>
    <name evidence="1" type="ORF">M5W82_20430</name>
</gene>
<accession>A0ABT4EUC9</accession>
<dbReference type="RefSeq" id="WP_268639230.1">
    <property type="nucleotide sequence ID" value="NZ_JAMDLZ010000041.1"/>
</dbReference>
<reference evidence="1 2" key="1">
    <citation type="submission" date="2022-05" db="EMBL/GenBank/DDBJ databases">
        <title>Genome Sequencing of Bee-Associated Microbes.</title>
        <authorList>
            <person name="Dunlap C."/>
        </authorList>
    </citation>
    <scope>NUCLEOTIDE SEQUENCE [LARGE SCALE GENOMIC DNA]</scope>
    <source>
        <strain evidence="1 2">NRRL BD-083</strain>
    </source>
</reference>
<keyword evidence="2" id="KW-1185">Reference proteome</keyword>
<dbReference type="EMBL" id="JAMDLZ010000041">
    <property type="protein sequence ID" value="MCY9549251.1"/>
    <property type="molecule type" value="Genomic_DNA"/>
</dbReference>
<dbReference type="Proteomes" id="UP001527052">
    <property type="component" value="Unassembled WGS sequence"/>
</dbReference>
<name>A0ABT4EUC9_9BACI</name>
<sequence length="343" mass="41565">MAIKIYDYSPSKLPLMNKINELVFEQNRIDYFFETDWMNGPSIVIRTRNLDKEMLIFKKVQDVVTEYKKNNPLSIAEISQKKEKYKNEQNRLIDLELRDSKKVEMREDGTVLLENNMKSGVYNTQFHESSFQEYRYRLQSVHNEILKLLPAMDEKKIMLFFIEQFKHISLFFNGEMKDGYISYVSHVIGFFSRLKLEKKNHDYQKNFDVLYSELYREKIDFTSDESAVLREWKKCWDEVNYQMKNELPFYKKSESKYLNLEDQYQHFIDNIGPLNNPFHNLLLKKDNLKEFILSDQMLHYRNVVNLFYLTLPLFEQSMLKKHFYGYCVIKEVQNNYEDLLIRI</sequence>
<proteinExistence type="predicted"/>
<evidence type="ECO:0000313" key="1">
    <source>
        <dbReference type="EMBL" id="MCY9549251.1"/>
    </source>
</evidence>
<protein>
    <recommendedName>
        <fullName evidence="3">Thiopeptide-type bacteriocin biosynthesis domain-containing protein</fullName>
    </recommendedName>
</protein>
<comment type="caution">
    <text evidence="1">The sequence shown here is derived from an EMBL/GenBank/DDBJ whole genome shotgun (WGS) entry which is preliminary data.</text>
</comment>